<sequence>MLSEHGIFGTAASAGSEAHTKAVPSKKRKRNQRDSNGEDLTPWTASRCMRLLRPIASRIEPLRRVSYVRNAETEAERKAAKPPESALSFGPSTAKRAGDIDPVWMPSDNKKAPVRSYGGRGKTTTASEASKPKKSAQKAAAPSEILTLPTPFRARAVRHERLSAKKQLSGRDEYNVSPVVVRQQKRSRLTNAAKNVGFTDRKTHDQIWELQEGLQDGFTRLLEKTKPAVPDSRIGSRSLFGTCLKRIPGYIQLEEEWRKTVDEDDDTDVAGEVYADLENLGSSANGGWPSLREVVRAHGTYLVRQIIEERLGDKVCRRTLTRLAGESGAVPEAMELSVATARSARPQSTFMLLDWDMFPLCNHSTPFDDEVGGMTQNLRLLSSLMETKCLPLSWLRFPQALRFLSSTVRVMISCNEASSAAALFLEHILLAACSLSFEQHKATYQSSLTMTAAPSLDSTLISLVTVLTAIVLCDEAGERSKDAEDLLQYLAIRILKGDLPYIDAQNPLRIAILTGNYLLQTKGRLVDPRHITISPDAFITALDGLTSDTGSKTIVEPSASFIVGLARCCGQSSDDTSFEALHDIVTSIMHHSTISAPSHRSTLQQLALRAAMDFAKTATLRQSHIFALEIEATVLAKGEVAVETPSRNRLQLQTPATRKGFRWEDGLCEWIKATPLPVSRQLAAIPDSPGIARPSPIAEVVESSDPLPAMDEDGAEEFKDDGFEDSGYASALGLTAETPVRSGAALTQMDSPDVLMPTPLPRRAGKGKQKVEPRVFRASVVAAESVVTGESDSEVDELAMSCRKGASMSKKMTAVASDIEEESGDELGF</sequence>
<accession>A0ACC3SFQ5</accession>
<proteinExistence type="predicted"/>
<comment type="caution">
    <text evidence="1">The sequence shown here is derived from an EMBL/GenBank/DDBJ whole genome shotgun (WGS) entry which is preliminary data.</text>
</comment>
<dbReference type="Proteomes" id="UP001320706">
    <property type="component" value="Unassembled WGS sequence"/>
</dbReference>
<gene>
    <name evidence="1" type="ORF">M8818_003130</name>
</gene>
<reference evidence="1" key="1">
    <citation type="submission" date="2024-02" db="EMBL/GenBank/DDBJ databases">
        <title>Metagenome Assembled Genome of Zalaria obscura JY119.</title>
        <authorList>
            <person name="Vighnesh L."/>
            <person name="Jagadeeshwari U."/>
            <person name="Venkata Ramana C."/>
            <person name="Sasikala C."/>
        </authorList>
    </citation>
    <scope>NUCLEOTIDE SEQUENCE</scope>
    <source>
        <strain evidence="1">JY119</strain>
    </source>
</reference>
<dbReference type="EMBL" id="JAMKPW020000013">
    <property type="protein sequence ID" value="KAK8211477.1"/>
    <property type="molecule type" value="Genomic_DNA"/>
</dbReference>
<evidence type="ECO:0000313" key="1">
    <source>
        <dbReference type="EMBL" id="KAK8211477.1"/>
    </source>
</evidence>
<evidence type="ECO:0000313" key="2">
    <source>
        <dbReference type="Proteomes" id="UP001320706"/>
    </source>
</evidence>
<organism evidence="1 2">
    <name type="scientific">Zalaria obscura</name>
    <dbReference type="NCBI Taxonomy" id="2024903"/>
    <lineage>
        <taxon>Eukaryota</taxon>
        <taxon>Fungi</taxon>
        <taxon>Dikarya</taxon>
        <taxon>Ascomycota</taxon>
        <taxon>Pezizomycotina</taxon>
        <taxon>Dothideomycetes</taxon>
        <taxon>Dothideomycetidae</taxon>
        <taxon>Dothideales</taxon>
        <taxon>Zalariaceae</taxon>
        <taxon>Zalaria</taxon>
    </lineage>
</organism>
<name>A0ACC3SFQ5_9PEZI</name>
<protein>
    <submittedName>
        <fullName evidence="1">Uncharacterized protein</fullName>
    </submittedName>
</protein>
<keyword evidence="2" id="KW-1185">Reference proteome</keyword>